<feature type="transmembrane region" description="Helical" evidence="7">
    <location>
        <begin position="13"/>
        <end position="36"/>
    </location>
</feature>
<feature type="transmembrane region" description="Helical" evidence="7">
    <location>
        <begin position="88"/>
        <end position="109"/>
    </location>
</feature>
<dbReference type="PANTHER" id="PTHR43266:SF8">
    <property type="entry name" value="MACROLIDE-EFFLUX PROTEIN"/>
    <property type="match status" value="1"/>
</dbReference>
<evidence type="ECO:0000313" key="10">
    <source>
        <dbReference type="Proteomes" id="UP001197974"/>
    </source>
</evidence>
<evidence type="ECO:0000313" key="9">
    <source>
        <dbReference type="EMBL" id="WLR42362.1"/>
    </source>
</evidence>
<proteinExistence type="predicted"/>
<keyword evidence="4 7" id="KW-0812">Transmembrane</keyword>
<dbReference type="CDD" id="cd06173">
    <property type="entry name" value="MFS_MefA_like"/>
    <property type="match status" value="1"/>
</dbReference>
<keyword evidence="5 7" id="KW-1133">Transmembrane helix</keyword>
<keyword evidence="2" id="KW-0813">Transport</keyword>
<dbReference type="InterPro" id="IPR011701">
    <property type="entry name" value="MFS"/>
</dbReference>
<dbReference type="Gene3D" id="1.20.1250.20">
    <property type="entry name" value="MFS general substrate transporter like domains"/>
    <property type="match status" value="2"/>
</dbReference>
<keyword evidence="3" id="KW-1003">Cell membrane</keyword>
<feature type="transmembrane region" description="Helical" evidence="7">
    <location>
        <begin position="138"/>
        <end position="158"/>
    </location>
</feature>
<feature type="transmembrane region" description="Helical" evidence="7">
    <location>
        <begin position="317"/>
        <end position="340"/>
    </location>
</feature>
<keyword evidence="6 7" id="KW-0472">Membrane</keyword>
<evidence type="ECO:0000259" key="8">
    <source>
        <dbReference type="PROSITE" id="PS50850"/>
    </source>
</evidence>
<gene>
    <name evidence="9" type="ORF">LC087_16890</name>
</gene>
<feature type="transmembrane region" description="Helical" evidence="7">
    <location>
        <begin position="292"/>
        <end position="311"/>
    </location>
</feature>
<evidence type="ECO:0000256" key="7">
    <source>
        <dbReference type="SAM" id="Phobius"/>
    </source>
</evidence>
<dbReference type="InterPro" id="IPR036259">
    <property type="entry name" value="MFS_trans_sf"/>
</dbReference>
<evidence type="ECO:0000256" key="5">
    <source>
        <dbReference type="ARBA" id="ARBA00022989"/>
    </source>
</evidence>
<feature type="transmembrane region" description="Helical" evidence="7">
    <location>
        <begin position="262"/>
        <end position="285"/>
    </location>
</feature>
<dbReference type="SUPFAM" id="SSF103473">
    <property type="entry name" value="MFS general substrate transporter"/>
    <property type="match status" value="1"/>
</dbReference>
<feature type="transmembrane region" description="Helical" evidence="7">
    <location>
        <begin position="385"/>
        <end position="404"/>
    </location>
</feature>
<reference evidence="9 10" key="1">
    <citation type="submission" date="2023-06" db="EMBL/GenBank/DDBJ databases">
        <title>Five Gram-positive bacteria isolated from mangrove sediments in Shenzhen, Guangdong, China.</title>
        <authorList>
            <person name="Yu S."/>
            <person name="Zheng W."/>
            <person name="Huang Y."/>
        </authorList>
    </citation>
    <scope>NUCLEOTIDE SEQUENCE [LARGE SCALE GENOMIC DNA]</scope>
    <source>
        <strain evidence="9 10">SaN35-3</strain>
    </source>
</reference>
<evidence type="ECO:0000256" key="6">
    <source>
        <dbReference type="ARBA" id="ARBA00023136"/>
    </source>
</evidence>
<feature type="transmembrane region" description="Helical" evidence="7">
    <location>
        <begin position="225"/>
        <end position="250"/>
    </location>
</feature>
<evidence type="ECO:0000256" key="1">
    <source>
        <dbReference type="ARBA" id="ARBA00004651"/>
    </source>
</evidence>
<name>A0ABY9JV78_9BACI</name>
<dbReference type="InterPro" id="IPR020846">
    <property type="entry name" value="MFS_dom"/>
</dbReference>
<dbReference type="PROSITE" id="PS50850">
    <property type="entry name" value="MFS"/>
    <property type="match status" value="1"/>
</dbReference>
<evidence type="ECO:0000256" key="3">
    <source>
        <dbReference type="ARBA" id="ARBA00022475"/>
    </source>
</evidence>
<evidence type="ECO:0000256" key="4">
    <source>
        <dbReference type="ARBA" id="ARBA00022692"/>
    </source>
</evidence>
<dbReference type="PANTHER" id="PTHR43266">
    <property type="entry name" value="MACROLIDE-EFFLUX PROTEIN"/>
    <property type="match status" value="1"/>
</dbReference>
<evidence type="ECO:0000256" key="2">
    <source>
        <dbReference type="ARBA" id="ARBA00022448"/>
    </source>
</evidence>
<dbReference type="EMBL" id="CP129013">
    <property type="protein sequence ID" value="WLR42362.1"/>
    <property type="molecule type" value="Genomic_DNA"/>
</dbReference>
<protein>
    <submittedName>
        <fullName evidence="9">MFS transporter</fullName>
    </submittedName>
</protein>
<accession>A0ABY9JV78</accession>
<feature type="transmembrane region" description="Helical" evidence="7">
    <location>
        <begin position="361"/>
        <end position="379"/>
    </location>
</feature>
<dbReference type="Proteomes" id="UP001197974">
    <property type="component" value="Chromosome"/>
</dbReference>
<comment type="subcellular location">
    <subcellularLocation>
        <location evidence="1">Cell membrane</location>
        <topology evidence="1">Multi-pass membrane protein</topology>
    </subcellularLocation>
</comment>
<sequence length="425" mass="47439">MREIFQNKTFVKLFFAMVTSQMGTIVGNMAFAFYLLDRFSGQPYLATLAELMYSLPTLVVFLFVGVLADRLDRQKIAEYSDWIRAILTLFLIFSFITSIVPLMFAILFLRSAVSKFFFPAEAGLIQGILSKEQYQTAAGLNMMVHSIFMLFGVGMGAITYKLLGIYWAFIIDGLSFVVSAMLIKSCQIHEEARLPNGHFKIKELNIKQTIHDFKEGGGYILNKKLLLTLIMGFFLFGFINGGFAILPLFTMKYKLSPENYEWYASLFGIVFGSGVFAGSALASVIGKKFKPYMIIIIGIILMSLTTVSMGLSTSIPLFFVFVGLTGIIIGPLNVALSGWLPSIVDPTFMGRVNGWIDPIMMLAQSVSLGLIALLFPKIIVTVDWIYYGIALLMLVIGIFYALTLPKLNEQEEKMTVEKSMPEVQV</sequence>
<organism evidence="9 10">
    <name type="scientific">Bacillus carboniphilus</name>
    <dbReference type="NCBI Taxonomy" id="86663"/>
    <lineage>
        <taxon>Bacteria</taxon>
        <taxon>Bacillati</taxon>
        <taxon>Bacillota</taxon>
        <taxon>Bacilli</taxon>
        <taxon>Bacillales</taxon>
        <taxon>Bacillaceae</taxon>
        <taxon>Bacillus</taxon>
    </lineage>
</organism>
<dbReference type="RefSeq" id="WP_226543229.1">
    <property type="nucleotide sequence ID" value="NZ_CP129013.1"/>
</dbReference>
<dbReference type="Pfam" id="PF07690">
    <property type="entry name" value="MFS_1"/>
    <property type="match status" value="1"/>
</dbReference>
<keyword evidence="10" id="KW-1185">Reference proteome</keyword>
<feature type="domain" description="Major facilitator superfamily (MFS) profile" evidence="8">
    <location>
        <begin position="221"/>
        <end position="425"/>
    </location>
</feature>
<feature type="transmembrane region" description="Helical" evidence="7">
    <location>
        <begin position="48"/>
        <end position="68"/>
    </location>
</feature>